<dbReference type="GO" id="GO:0016757">
    <property type="term" value="F:glycosyltransferase activity"/>
    <property type="evidence" value="ECO:0007669"/>
    <property type="project" value="TreeGrafter"/>
</dbReference>
<evidence type="ECO:0000256" key="3">
    <source>
        <dbReference type="ARBA" id="ARBA00022989"/>
    </source>
</evidence>
<sequence length="359" mass="41045">MRFLAVLTVRNEAAFLLEWLAHHQAVGFTDFLVLSNDCQDGTDKMLDRLQELGHLTHLRNDGPYDKAGIQFTGLKMASKHRLARQADWILPLDIDEFVNISTGDGTLPDLLAALPDATAITLTWRLFGNGETVRYEDTPVTETFTKCAPRVMHWPWRASMFKSFYRNDGTYRKLGVHRPRSPDPDRVDAARWFDGNGRELGDAFRTKRIFSNYGRDNYELVQLNHYPLGAMESYVLKADRGRAVHSDHMLGVDYWVERNFNTDTDTSISRYAATNAPLHDQLTSDPALARLHDRAVQWRKSRFQKLMEQEPFRALFARLMMTPPSRLVNAQSARTLTGFANIGRMKANQDGDKNDPKPT</sequence>
<evidence type="ECO:0000256" key="1">
    <source>
        <dbReference type="ARBA" id="ARBA00004167"/>
    </source>
</evidence>
<keyword evidence="2" id="KW-0812">Transmembrane</keyword>
<dbReference type="PANTHER" id="PTHR21461:SF69">
    <property type="entry name" value="GLYCOSYLTRANSFERASE FAMILY 92 PROTEIN"/>
    <property type="match status" value="1"/>
</dbReference>
<dbReference type="EMBL" id="QOCE01000038">
    <property type="protein sequence ID" value="RBW52847.1"/>
    <property type="molecule type" value="Genomic_DNA"/>
</dbReference>
<dbReference type="Proteomes" id="UP000252706">
    <property type="component" value="Unassembled WGS sequence"/>
</dbReference>
<proteinExistence type="predicted"/>
<keyword evidence="3" id="KW-0472">Membrane</keyword>
<comment type="subcellular location">
    <subcellularLocation>
        <location evidence="1">Membrane</location>
        <topology evidence="1">Single-pass membrane protein</topology>
    </subcellularLocation>
</comment>
<dbReference type="Pfam" id="PF13704">
    <property type="entry name" value="Glyco_tranf_2_4"/>
    <property type="match status" value="1"/>
</dbReference>
<dbReference type="InterPro" id="IPR029044">
    <property type="entry name" value="Nucleotide-diphossugar_trans"/>
</dbReference>
<dbReference type="OrthoDB" id="4964299at2"/>
<keyword evidence="3" id="KW-1133">Transmembrane helix</keyword>
<dbReference type="RefSeq" id="WP_113824564.1">
    <property type="nucleotide sequence ID" value="NZ_QOCE01000038.1"/>
</dbReference>
<dbReference type="GO" id="GO:0005737">
    <property type="term" value="C:cytoplasm"/>
    <property type="evidence" value="ECO:0007669"/>
    <property type="project" value="TreeGrafter"/>
</dbReference>
<evidence type="ECO:0000256" key="2">
    <source>
        <dbReference type="ARBA" id="ARBA00022692"/>
    </source>
</evidence>
<comment type="caution">
    <text evidence="4">The sequence shown here is derived from an EMBL/GenBank/DDBJ whole genome shotgun (WGS) entry which is preliminary data.</text>
</comment>
<gene>
    <name evidence="4" type="ORF">DS909_16575</name>
</gene>
<keyword evidence="4" id="KW-0808">Transferase</keyword>
<dbReference type="SUPFAM" id="SSF53448">
    <property type="entry name" value="Nucleotide-diphospho-sugar transferases"/>
    <property type="match status" value="1"/>
</dbReference>
<organism evidence="4 5">
    <name type="scientific">Phaeobacter gallaeciensis</name>
    <dbReference type="NCBI Taxonomy" id="60890"/>
    <lineage>
        <taxon>Bacteria</taxon>
        <taxon>Pseudomonadati</taxon>
        <taxon>Pseudomonadota</taxon>
        <taxon>Alphaproteobacteria</taxon>
        <taxon>Rhodobacterales</taxon>
        <taxon>Roseobacteraceae</taxon>
        <taxon>Phaeobacter</taxon>
    </lineage>
</organism>
<reference evidence="4 5" key="1">
    <citation type="submission" date="2018-07" db="EMBL/GenBank/DDBJ databases">
        <title>Modular assembly of carbohydrate-degrading microbial communities in the ocean.</title>
        <authorList>
            <person name="Enke T.N."/>
            <person name="Datta M.S."/>
            <person name="Schwartzman J.A."/>
            <person name="Cermak N."/>
            <person name="Schmitz D.A."/>
            <person name="Barrere J."/>
            <person name="Cordero O.X."/>
        </authorList>
    </citation>
    <scope>NUCLEOTIDE SEQUENCE [LARGE SCALE GENOMIC DNA]</scope>
    <source>
        <strain evidence="4 5">C3M10</strain>
    </source>
</reference>
<accession>A0A366WUN0</accession>
<protein>
    <submittedName>
        <fullName evidence="4">Glycosyltransferase family 2 protein</fullName>
    </submittedName>
</protein>
<name>A0A366WUN0_9RHOB</name>
<dbReference type="PANTHER" id="PTHR21461">
    <property type="entry name" value="GLYCOSYLTRANSFERASE FAMILY 92 PROTEIN"/>
    <property type="match status" value="1"/>
</dbReference>
<evidence type="ECO:0000313" key="4">
    <source>
        <dbReference type="EMBL" id="RBW52847.1"/>
    </source>
</evidence>
<evidence type="ECO:0000313" key="5">
    <source>
        <dbReference type="Proteomes" id="UP000252706"/>
    </source>
</evidence>
<dbReference type="AlphaFoldDB" id="A0A366WUN0"/>
<dbReference type="GO" id="GO:0016020">
    <property type="term" value="C:membrane"/>
    <property type="evidence" value="ECO:0007669"/>
    <property type="project" value="UniProtKB-SubCell"/>
</dbReference>